<comment type="caution">
    <text evidence="1">The sequence shown here is derived from an EMBL/GenBank/DDBJ whole genome shotgun (WGS) entry which is preliminary data.</text>
</comment>
<organism evidence="1 2">
    <name type="scientific">Hibiscus sabdariffa</name>
    <name type="common">roselle</name>
    <dbReference type="NCBI Taxonomy" id="183260"/>
    <lineage>
        <taxon>Eukaryota</taxon>
        <taxon>Viridiplantae</taxon>
        <taxon>Streptophyta</taxon>
        <taxon>Embryophyta</taxon>
        <taxon>Tracheophyta</taxon>
        <taxon>Spermatophyta</taxon>
        <taxon>Magnoliopsida</taxon>
        <taxon>eudicotyledons</taxon>
        <taxon>Gunneridae</taxon>
        <taxon>Pentapetalae</taxon>
        <taxon>rosids</taxon>
        <taxon>malvids</taxon>
        <taxon>Malvales</taxon>
        <taxon>Malvaceae</taxon>
        <taxon>Malvoideae</taxon>
        <taxon>Hibiscus</taxon>
    </lineage>
</organism>
<gene>
    <name evidence="1" type="ORF">V6N12_020491</name>
</gene>
<keyword evidence="2" id="KW-1185">Reference proteome</keyword>
<protein>
    <submittedName>
        <fullName evidence="1">Uncharacterized protein</fullName>
    </submittedName>
</protein>
<dbReference type="EMBL" id="JBBPBM010000039">
    <property type="protein sequence ID" value="KAK8526010.1"/>
    <property type="molecule type" value="Genomic_DNA"/>
</dbReference>
<accession>A0ABR2CY94</accession>
<proteinExistence type="predicted"/>
<dbReference type="Proteomes" id="UP001472677">
    <property type="component" value="Unassembled WGS sequence"/>
</dbReference>
<name>A0ABR2CY94_9ROSI</name>
<sequence length="69" mass="8256">MERIKYLRRPYDSTHDYEFDAEIHDTGSSDEDYPSGISDIDLMSDDYDDYFEFSDASDLSEYDEYVHFD</sequence>
<reference evidence="1 2" key="1">
    <citation type="journal article" date="2024" name="G3 (Bethesda)">
        <title>Genome assembly of Hibiscus sabdariffa L. provides insights into metabolisms of medicinal natural products.</title>
        <authorList>
            <person name="Kim T."/>
        </authorList>
    </citation>
    <scope>NUCLEOTIDE SEQUENCE [LARGE SCALE GENOMIC DNA]</scope>
    <source>
        <strain evidence="1">TK-2024</strain>
        <tissue evidence="1">Old leaves</tissue>
    </source>
</reference>
<evidence type="ECO:0000313" key="2">
    <source>
        <dbReference type="Proteomes" id="UP001472677"/>
    </source>
</evidence>
<evidence type="ECO:0000313" key="1">
    <source>
        <dbReference type="EMBL" id="KAK8526010.1"/>
    </source>
</evidence>